<protein>
    <recommendedName>
        <fullName evidence="2">3'-5' exonuclease domain-containing protein</fullName>
    </recommendedName>
</protein>
<dbReference type="InterPro" id="IPR036397">
    <property type="entry name" value="RNaseH_sf"/>
</dbReference>
<comment type="caution">
    <text evidence="3">The sequence shown here is derived from an EMBL/GenBank/DDBJ whole genome shotgun (WGS) entry which is preliminary data.</text>
</comment>
<dbReference type="SUPFAM" id="SSF53098">
    <property type="entry name" value="Ribonuclease H-like"/>
    <property type="match status" value="1"/>
</dbReference>
<dbReference type="InterPro" id="IPR002782">
    <property type="entry name" value="Mut7-C_RNAse_dom"/>
</dbReference>
<evidence type="ECO:0000256" key="1">
    <source>
        <dbReference type="SAM" id="MobiDB-lite"/>
    </source>
</evidence>
<dbReference type="InterPro" id="IPR002562">
    <property type="entry name" value="3'-5'_exonuclease_dom"/>
</dbReference>
<name>A0AA36DH32_9BILA</name>
<dbReference type="PANTHER" id="PTHR47765:SF2">
    <property type="entry name" value="EXONUCLEASE MUT-7 HOMOLOG"/>
    <property type="match status" value="1"/>
</dbReference>
<dbReference type="SMART" id="SM00474">
    <property type="entry name" value="35EXOc"/>
    <property type="match status" value="1"/>
</dbReference>
<dbReference type="Gene3D" id="3.30.420.10">
    <property type="entry name" value="Ribonuclease H-like superfamily/Ribonuclease H"/>
    <property type="match status" value="1"/>
</dbReference>
<dbReference type="AlphaFoldDB" id="A0AA36DH32"/>
<dbReference type="InterPro" id="IPR012337">
    <property type="entry name" value="RNaseH-like_sf"/>
</dbReference>
<evidence type="ECO:0000313" key="4">
    <source>
        <dbReference type="Proteomes" id="UP001177023"/>
    </source>
</evidence>
<feature type="region of interest" description="Disordered" evidence="1">
    <location>
        <begin position="57"/>
        <end position="85"/>
    </location>
</feature>
<proteinExistence type="predicted"/>
<organism evidence="3 4">
    <name type="scientific">Mesorhabditis spiculigera</name>
    <dbReference type="NCBI Taxonomy" id="96644"/>
    <lineage>
        <taxon>Eukaryota</taxon>
        <taxon>Metazoa</taxon>
        <taxon>Ecdysozoa</taxon>
        <taxon>Nematoda</taxon>
        <taxon>Chromadorea</taxon>
        <taxon>Rhabditida</taxon>
        <taxon>Rhabditina</taxon>
        <taxon>Rhabditomorpha</taxon>
        <taxon>Rhabditoidea</taxon>
        <taxon>Rhabditidae</taxon>
        <taxon>Mesorhabditinae</taxon>
        <taxon>Mesorhabditis</taxon>
    </lineage>
</organism>
<reference evidence="3" key="1">
    <citation type="submission" date="2023-06" db="EMBL/GenBank/DDBJ databases">
        <authorList>
            <person name="Delattre M."/>
        </authorList>
    </citation>
    <scope>NUCLEOTIDE SEQUENCE</scope>
    <source>
        <strain evidence="3">AF72</strain>
    </source>
</reference>
<dbReference type="Proteomes" id="UP001177023">
    <property type="component" value="Unassembled WGS sequence"/>
</dbReference>
<evidence type="ECO:0000259" key="2">
    <source>
        <dbReference type="SMART" id="SM00474"/>
    </source>
</evidence>
<dbReference type="Pfam" id="PF01612">
    <property type="entry name" value="DNA_pol_A_exo1"/>
    <property type="match status" value="1"/>
</dbReference>
<gene>
    <name evidence="3" type="ORF">MSPICULIGERA_LOCUS24992</name>
</gene>
<dbReference type="InterPro" id="IPR052408">
    <property type="entry name" value="Exonuclease_MUT-7-like"/>
</dbReference>
<sequence length="1052" mass="120676">MLGAPAEEWDPGRILRHDEAPELNEVFSDCPDGYRRAFKSKHDRQMWYMHWNLANDAPKPSPAVKAEKAVTSKEVPPASTSRPQTGPFRVLRAKEEGRLGEVVSDCPDGVRRAFASKEERTQWYRLNDPSIPQEHREARDKSRAIWGEDVSPEERKENLTAYVISHLESAANPYDRVLDLYRYSTDYKYVKETRIASAVLDAFQLWLSNHPNAKQISETCLTYDVKAKAIDVAFNGPLFFLMPLIALFDVGQEVDGTPKICKAMEPEAQKKIETLAEKSKRLEALDLACFFGWYDTFDIHSFLVPLWLTGNQKKVESFLDHTKLRQLHFVSYLDKLLGKSDREREEYWAKMVAEGLGNNNEKPLQFKPLKSYIRKMVVRFHLDESAAPICKAESDKGQMRYNLNKFLKDQPRTFANRLQYYDQITGIIASGRSHYKFDLLVILLNMREEAEAFWWYVLLGMTRLPKDMEYKVEADPSVLERAAAEACYFPRFISPFKVAKFKEMLAEQASQKLPEELFAGYPLKLVDGLSLSLFRQMPEIFSQQSVIAIDAEWKQEFGKDKISLIQIACESAVYLVDIHVLPSLVDHKELTTFFEALFCGEAYKFGFDISQDINHIINTFPHQLEGLKERMQNVVCLKQLVNNLLDVDNKIVEMIDPNQRIPFDTYTTEDGEKKTDRNFSLAKLYNSVLNKTLDKTEQVSDWAKRPLRPKQVIYAAQDAYSLLEIYDELEKRCNARNIALPNVLYQCNPYKQKKRIKEKKLIDDHEEMAMLIKALEPHCYNEEEWKPVKSLKIIVDIMLNHLGKYLRRMGVDVLMASCKTTLHQMAVDDKNMDRIVLSAGRGFRQLCTEPKLAGRVRDLLARDKLENLAIELFRDMKVMPQMRDIFTRCVHCNKVGMVLVPRPIMHCMFSKHTADVFGLDTFDFAKWKELLGLGLAAEKYGGFGAEMHYGDSPSDVYAKVQDGVIDLGRRIVDCRALLGTAEIQIDMYGSTVFSLEEILFFYVCGGCGAFFWDGYGKKPHLAQQAAVAAQATLDQSRDADADTSVETALSIE</sequence>
<accession>A0AA36DH32</accession>
<dbReference type="PANTHER" id="PTHR47765">
    <property type="entry name" value="3'-5' EXONUCLEASE DOMAIN-CONTAINING PROTEIN"/>
    <property type="match status" value="1"/>
</dbReference>
<feature type="non-terminal residue" evidence="3">
    <location>
        <position position="1052"/>
    </location>
</feature>
<dbReference type="GO" id="GO:0008408">
    <property type="term" value="F:3'-5' exonuclease activity"/>
    <property type="evidence" value="ECO:0007669"/>
    <property type="project" value="InterPro"/>
</dbReference>
<feature type="domain" description="3'-5' exonuclease" evidence="2">
    <location>
        <begin position="529"/>
        <end position="734"/>
    </location>
</feature>
<dbReference type="GO" id="GO:0003676">
    <property type="term" value="F:nucleic acid binding"/>
    <property type="evidence" value="ECO:0007669"/>
    <property type="project" value="InterPro"/>
</dbReference>
<dbReference type="GO" id="GO:0006139">
    <property type="term" value="P:nucleobase-containing compound metabolic process"/>
    <property type="evidence" value="ECO:0007669"/>
    <property type="project" value="InterPro"/>
</dbReference>
<keyword evidence="4" id="KW-1185">Reference proteome</keyword>
<dbReference type="EMBL" id="CATQJA010002709">
    <property type="protein sequence ID" value="CAJ0587012.1"/>
    <property type="molecule type" value="Genomic_DNA"/>
</dbReference>
<evidence type="ECO:0000313" key="3">
    <source>
        <dbReference type="EMBL" id="CAJ0587012.1"/>
    </source>
</evidence>
<dbReference type="Pfam" id="PF01927">
    <property type="entry name" value="Mut7-C"/>
    <property type="match status" value="1"/>
</dbReference>